<reference evidence="1" key="1">
    <citation type="submission" date="2013-02" db="EMBL/GenBank/DDBJ databases">
        <title>The Genome Sequence of Plasmodium falciparum Santa Lucia.</title>
        <authorList>
            <consortium name="The Broad Institute Genome Sequencing Platform"/>
            <consortium name="The Broad Institute Genome Sequencing Center for Infectious Disease"/>
            <person name="Neafsey D."/>
            <person name="Cheeseman I."/>
            <person name="Volkman S."/>
            <person name="Adams J."/>
            <person name="Walker B."/>
            <person name="Young S.K."/>
            <person name="Zeng Q."/>
            <person name="Gargeya S."/>
            <person name="Fitzgerald M."/>
            <person name="Haas B."/>
            <person name="Abouelleil A."/>
            <person name="Alvarado L."/>
            <person name="Arachchi H.M."/>
            <person name="Berlin A.M."/>
            <person name="Chapman S.B."/>
            <person name="Dewar J."/>
            <person name="Goldberg J."/>
            <person name="Griggs A."/>
            <person name="Gujja S."/>
            <person name="Hansen M."/>
            <person name="Howarth C."/>
            <person name="Imamovic A."/>
            <person name="Larimer J."/>
            <person name="McCowan C."/>
            <person name="Murphy C."/>
            <person name="Neiman D."/>
            <person name="Pearson M."/>
            <person name="Priest M."/>
            <person name="Roberts A."/>
            <person name="Saif S."/>
            <person name="Shea T."/>
            <person name="Sisk P."/>
            <person name="Sykes S."/>
            <person name="Wortman J."/>
            <person name="Nusbaum C."/>
            <person name="Birren B."/>
        </authorList>
    </citation>
    <scope>NUCLEOTIDE SEQUENCE [LARGE SCALE GENOMIC DNA]</scope>
    <source>
        <strain evidence="1">Santa Lucia</strain>
    </source>
</reference>
<dbReference type="EMBL" id="KE123509">
    <property type="protein sequence ID" value="EUT80062.1"/>
    <property type="molecule type" value="Genomic_DNA"/>
</dbReference>
<protein>
    <submittedName>
        <fullName evidence="1">Uncharacterized protein</fullName>
    </submittedName>
</protein>
<sequence length="436" mass="51950">MKPNDNLENNMNLSIGKIDLSNIYMDILHIHETLVNHIQTIVTQVYSLIEKTLCDHIERNKLDIYMFEEKYKDNNIIDGDKDKMIIHSLNNLNNNYFGNDIKNKFILEKVNECILDNENDKKNKIKISSKKKYFNELLNFGNKNKNKNVQIKTITSSICTYKNGVDDEHENDNDDDDNYCDDNDCDDNDCDDNDCDDNDCDDDNNNDNDDNYECINIDDNNLINSIKIRNDENNLLFNNRYTRNHHDNNSVNCFMNINKKTKEVYNNECNNNYFREEQKNNLYDRKKQKYKKKAEDVVHKVMNNKCIQNEIYENKIKLQKHIALLELIKYVILYSNTNIKKENTEIIKKREINEINSYQNGNVTNKRYKKGLHKNGIHENDLHENDLHENDLHKNDLHKNDIHNLETKKKKKKKKKDIYIYHQINHSYIFLFAPST</sequence>
<dbReference type="AlphaFoldDB" id="W7FIT0"/>
<organism evidence="1">
    <name type="scientific">Plasmodium falciparum Santa Lucia</name>
    <dbReference type="NCBI Taxonomy" id="478859"/>
    <lineage>
        <taxon>Eukaryota</taxon>
        <taxon>Sar</taxon>
        <taxon>Alveolata</taxon>
        <taxon>Apicomplexa</taxon>
        <taxon>Aconoidasida</taxon>
        <taxon>Haemosporida</taxon>
        <taxon>Plasmodiidae</taxon>
        <taxon>Plasmodium</taxon>
        <taxon>Plasmodium (Laverania)</taxon>
    </lineage>
</organism>
<gene>
    <name evidence="1" type="ORF">PFAG_04702</name>
</gene>
<accession>W7FIT0</accession>
<dbReference type="Proteomes" id="UP000030666">
    <property type="component" value="Unassembled WGS sequence"/>
</dbReference>
<proteinExistence type="predicted"/>
<evidence type="ECO:0000313" key="1">
    <source>
        <dbReference type="EMBL" id="EUT80062.1"/>
    </source>
</evidence>
<name>W7FIT0_PLAFA</name>